<name>A0A0G2Y8J2_9VIRU</name>
<dbReference type="Gene3D" id="3.60.10.10">
    <property type="entry name" value="Endonuclease/exonuclease/phosphatase"/>
    <property type="match status" value="1"/>
</dbReference>
<dbReference type="EMBL" id="KM982402">
    <property type="protein sequence ID" value="AKI80122.1"/>
    <property type="molecule type" value="Genomic_DNA"/>
</dbReference>
<dbReference type="Proteomes" id="UP000240461">
    <property type="component" value="Segment"/>
</dbReference>
<dbReference type="InterPro" id="IPR036691">
    <property type="entry name" value="Endo/exonu/phosph_ase_sf"/>
</dbReference>
<proteinExistence type="predicted"/>
<dbReference type="PANTHER" id="PTHR12121:SF36">
    <property type="entry name" value="ENDONUCLEASE_EXONUCLEASE_PHOSPHATASE DOMAIN-CONTAINING PROTEIN"/>
    <property type="match status" value="1"/>
</dbReference>
<feature type="domain" description="Endonuclease/exonuclease/phosphatase" evidence="1">
    <location>
        <begin position="9"/>
        <end position="260"/>
    </location>
</feature>
<dbReference type="GO" id="GO:0000175">
    <property type="term" value="F:3'-5'-RNA exonuclease activity"/>
    <property type="evidence" value="ECO:0007669"/>
    <property type="project" value="TreeGrafter"/>
</dbReference>
<reference evidence="2 3" key="1">
    <citation type="submission" date="2014-10" db="EMBL/GenBank/DDBJ databases">
        <title>Pan-genome analysis of Brazilian lineage A amoebal mimiviruses.</title>
        <authorList>
            <person name="Assis F.L."/>
            <person name="Abrahao J.S."/>
            <person name="Kroon E.G."/>
            <person name="Dornas F.P."/>
            <person name="Andrade K.R."/>
            <person name="Borato P.V.M."/>
            <person name="Pilotto M.R."/>
            <person name="Benamar S."/>
            <person name="LaScola B."/>
            <person name="Colson P."/>
        </authorList>
    </citation>
    <scope>NUCLEOTIDE SEQUENCE [LARGE SCALE GENOMIC DNA]</scope>
    <source>
        <strain evidence="2 3">Kroon</strain>
    </source>
</reference>
<evidence type="ECO:0000313" key="3">
    <source>
        <dbReference type="Proteomes" id="UP000240461"/>
    </source>
</evidence>
<accession>A0A0G2Y8J2</accession>
<dbReference type="InterPro" id="IPR050410">
    <property type="entry name" value="CCR4/nocturin_mRNA_transcr"/>
</dbReference>
<dbReference type="InterPro" id="IPR005135">
    <property type="entry name" value="Endo/exonuclease/phosphatase"/>
</dbReference>
<keyword evidence="2" id="KW-0378">Hydrolase</keyword>
<dbReference type="KEGG" id="vg:80513920"/>
<evidence type="ECO:0000313" key="2">
    <source>
        <dbReference type="EMBL" id="AKI80122.1"/>
    </source>
</evidence>
<protein>
    <submittedName>
        <fullName evidence="2">Endonuclease/exonuclease/phosphatase</fullName>
    </submittedName>
</protein>
<dbReference type="GO" id="GO:0004519">
    <property type="term" value="F:endonuclease activity"/>
    <property type="evidence" value="ECO:0007669"/>
    <property type="project" value="UniProtKB-KW"/>
</dbReference>
<dbReference type="SUPFAM" id="SSF56219">
    <property type="entry name" value="DNase I-like"/>
    <property type="match status" value="1"/>
</dbReference>
<keyword evidence="3" id="KW-1185">Reference proteome</keyword>
<sequence length="268" mass="31714">MKVLNLNVFRGFHTQFHSVYKWENRRNLIIDLVKAENPDIILFQECNKLQNTEDMEKFMEDLPNYDYVIKYSLPGVFRSRALIIAYNPSKLIKNNEVVKWFSDTPEIPSTGWGNPDDDFGRIIFGCEFLEKNSDKKFWIFNVHFDIDVESIRKSILLLPELINEQCLSDSKIILAGDFNTDDKLLFDTFENNNFDRLSQTFNTIDKVKLDVSFVGKRDEFGKLTEDLYLDHVFGRKVYNYDIYCPFEYDFIINKYIVSDHLPVIIIFE</sequence>
<organism evidence="2 3">
    <name type="scientific">Acanthamoeba polyphaga mimivirus Kroon</name>
    <dbReference type="NCBI Taxonomy" id="3069720"/>
    <lineage>
        <taxon>Viruses</taxon>
        <taxon>Varidnaviria</taxon>
        <taxon>Bamfordvirae</taxon>
        <taxon>Nucleocytoviricota</taxon>
        <taxon>Megaviricetes</taxon>
        <taxon>Imitervirales</taxon>
        <taxon>Mimiviridae</taxon>
        <taxon>Megamimivirinae</taxon>
        <taxon>Mimivirus</taxon>
        <taxon>Mimivirus lagoaense</taxon>
    </lineage>
</organism>
<dbReference type="Pfam" id="PF03372">
    <property type="entry name" value="Exo_endo_phos"/>
    <property type="match status" value="1"/>
</dbReference>
<dbReference type="PANTHER" id="PTHR12121">
    <property type="entry name" value="CARBON CATABOLITE REPRESSOR PROTEIN 4"/>
    <property type="match status" value="1"/>
</dbReference>
<keyword evidence="2" id="KW-0540">Nuclease</keyword>
<evidence type="ECO:0000259" key="1">
    <source>
        <dbReference type="Pfam" id="PF03372"/>
    </source>
</evidence>
<keyword evidence="2" id="KW-0255">Endonuclease</keyword>